<proteinExistence type="inferred from homology"/>
<sequence length="112" mass="12882">MSGKSLNDLRRPKTTAFKSPLQNTSQKSSNVLKNSEQDDVQELEKKLETFNSEIAELESRGLNVEMLQTHIDKLHQYNELKDCAQMVLGRIAVLEGVRTKDLYPRYNLDLED</sequence>
<dbReference type="Gene3D" id="1.20.5.170">
    <property type="match status" value="1"/>
</dbReference>
<dbReference type="GO" id="GO:0032798">
    <property type="term" value="C:Swi5-Sfr1 complex"/>
    <property type="evidence" value="ECO:0007669"/>
    <property type="project" value="UniProtKB-ARBA"/>
</dbReference>
<keyword evidence="4" id="KW-0234">DNA repair</keyword>
<dbReference type="AlphaFoldDB" id="A0A8W8L7M1"/>
<dbReference type="GO" id="GO:0034974">
    <property type="term" value="C:Swi5-Swi2 complex"/>
    <property type="evidence" value="ECO:0007669"/>
    <property type="project" value="TreeGrafter"/>
</dbReference>
<dbReference type="PANTHER" id="PTHR28529">
    <property type="entry name" value="DNA REPAIR PROTEIN SWI5 HOMOLOG"/>
    <property type="match status" value="1"/>
</dbReference>
<evidence type="ECO:0000313" key="8">
    <source>
        <dbReference type="EnsemblMetazoa" id="G26768.1:cds"/>
    </source>
</evidence>
<protein>
    <recommendedName>
        <fullName evidence="2">DNA repair protein SWI5 homolog</fullName>
    </recommendedName>
    <alternativeName>
        <fullName evidence="5">Protein SAE3 homolog</fullName>
    </alternativeName>
</protein>
<evidence type="ECO:0000256" key="4">
    <source>
        <dbReference type="ARBA" id="ARBA00023204"/>
    </source>
</evidence>
<organism evidence="8 9">
    <name type="scientific">Magallana gigas</name>
    <name type="common">Pacific oyster</name>
    <name type="synonym">Crassostrea gigas</name>
    <dbReference type="NCBI Taxonomy" id="29159"/>
    <lineage>
        <taxon>Eukaryota</taxon>
        <taxon>Metazoa</taxon>
        <taxon>Spiralia</taxon>
        <taxon>Lophotrochozoa</taxon>
        <taxon>Mollusca</taxon>
        <taxon>Bivalvia</taxon>
        <taxon>Autobranchia</taxon>
        <taxon>Pteriomorphia</taxon>
        <taxon>Ostreida</taxon>
        <taxon>Ostreoidea</taxon>
        <taxon>Ostreidae</taxon>
        <taxon>Magallana</taxon>
    </lineage>
</organism>
<accession>A0A8W8L7M1</accession>
<feature type="region of interest" description="Disordered" evidence="7">
    <location>
        <begin position="1"/>
        <end position="38"/>
    </location>
</feature>
<evidence type="ECO:0000256" key="1">
    <source>
        <dbReference type="ARBA" id="ARBA00008060"/>
    </source>
</evidence>
<keyword evidence="9" id="KW-1185">Reference proteome</keyword>
<comment type="similarity">
    <text evidence="1">Belongs to the SWI5/SAE3 family.</text>
</comment>
<evidence type="ECO:0000256" key="7">
    <source>
        <dbReference type="SAM" id="MobiDB-lite"/>
    </source>
</evidence>
<evidence type="ECO:0000256" key="6">
    <source>
        <dbReference type="ARBA" id="ARBA00059338"/>
    </source>
</evidence>
<dbReference type="GO" id="GO:0000724">
    <property type="term" value="P:double-strand break repair via homologous recombination"/>
    <property type="evidence" value="ECO:0007669"/>
    <property type="project" value="TreeGrafter"/>
</dbReference>
<dbReference type="OMA" id="ETNCCES"/>
<name>A0A8W8L7M1_MAGGI</name>
<feature type="compositionally biased region" description="Polar residues" evidence="7">
    <location>
        <begin position="16"/>
        <end position="34"/>
    </location>
</feature>
<evidence type="ECO:0000256" key="5">
    <source>
        <dbReference type="ARBA" id="ARBA00030081"/>
    </source>
</evidence>
<evidence type="ECO:0000256" key="3">
    <source>
        <dbReference type="ARBA" id="ARBA00022763"/>
    </source>
</evidence>
<dbReference type="InterPro" id="IPR010760">
    <property type="entry name" value="DNA-repair_Swi5"/>
</dbReference>
<keyword evidence="3" id="KW-0227">DNA damage</keyword>
<evidence type="ECO:0000256" key="2">
    <source>
        <dbReference type="ARBA" id="ARBA00019825"/>
    </source>
</evidence>
<dbReference type="FunFam" id="1.20.5.170:FF:000056">
    <property type="entry name" value="DNA repair protein SWI5 homolog"/>
    <property type="match status" value="1"/>
</dbReference>
<dbReference type="EnsemblMetazoa" id="G26768.1">
    <property type="protein sequence ID" value="G26768.1:cds"/>
    <property type="gene ID" value="G26768"/>
</dbReference>
<dbReference type="Pfam" id="PF07061">
    <property type="entry name" value="Swi5"/>
    <property type="match status" value="1"/>
</dbReference>
<dbReference type="OrthoDB" id="255837at2759"/>
<evidence type="ECO:0000313" key="9">
    <source>
        <dbReference type="Proteomes" id="UP000005408"/>
    </source>
</evidence>
<reference evidence="8" key="1">
    <citation type="submission" date="2022-08" db="UniProtKB">
        <authorList>
            <consortium name="EnsemblMetazoa"/>
        </authorList>
    </citation>
    <scope>IDENTIFICATION</scope>
    <source>
        <strain evidence="8">05x7-T-G4-1.051#20</strain>
    </source>
</reference>
<comment type="function">
    <text evidence="6">Component of the SWI5-SFR1 complex, a complex required for double-strand break repair via homologous recombination.</text>
</comment>
<dbReference type="PANTHER" id="PTHR28529:SF2">
    <property type="entry name" value="DNA REPAIR PROTEIN SWI5 HOMOLOG"/>
    <property type="match status" value="1"/>
</dbReference>
<dbReference type="Proteomes" id="UP000005408">
    <property type="component" value="Unassembled WGS sequence"/>
</dbReference>